<reference evidence="2 3" key="1">
    <citation type="journal article" date="2019" name="Sci. Rep.">
        <title>Orb-weaving spider Araneus ventricosus genome elucidates the spidroin gene catalogue.</title>
        <authorList>
            <person name="Kono N."/>
            <person name="Nakamura H."/>
            <person name="Ohtoshi R."/>
            <person name="Moran D.A.P."/>
            <person name="Shinohara A."/>
            <person name="Yoshida Y."/>
            <person name="Fujiwara M."/>
            <person name="Mori M."/>
            <person name="Tomita M."/>
            <person name="Arakawa K."/>
        </authorList>
    </citation>
    <scope>NUCLEOTIDE SEQUENCE [LARGE SCALE GENOMIC DNA]</scope>
</reference>
<protein>
    <submittedName>
        <fullName evidence="2">Uncharacterized protein</fullName>
    </submittedName>
</protein>
<proteinExistence type="predicted"/>
<dbReference type="EMBL" id="BGPR01050858">
    <property type="protein sequence ID" value="GBO27808.1"/>
    <property type="molecule type" value="Genomic_DNA"/>
</dbReference>
<dbReference type="Proteomes" id="UP000499080">
    <property type="component" value="Unassembled WGS sequence"/>
</dbReference>
<name>A0A4Y2VTT5_ARAVE</name>
<organism evidence="2 3">
    <name type="scientific">Araneus ventricosus</name>
    <name type="common">Orbweaver spider</name>
    <name type="synonym">Epeira ventricosa</name>
    <dbReference type="NCBI Taxonomy" id="182803"/>
    <lineage>
        <taxon>Eukaryota</taxon>
        <taxon>Metazoa</taxon>
        <taxon>Ecdysozoa</taxon>
        <taxon>Arthropoda</taxon>
        <taxon>Chelicerata</taxon>
        <taxon>Arachnida</taxon>
        <taxon>Araneae</taxon>
        <taxon>Araneomorphae</taxon>
        <taxon>Entelegynae</taxon>
        <taxon>Araneoidea</taxon>
        <taxon>Araneidae</taxon>
        <taxon>Araneus</taxon>
    </lineage>
</organism>
<gene>
    <name evidence="2" type="ORF">AVEN_123475_1</name>
    <name evidence="1" type="ORF">AVEN_191690_1</name>
</gene>
<evidence type="ECO:0000313" key="3">
    <source>
        <dbReference type="Proteomes" id="UP000499080"/>
    </source>
</evidence>
<accession>A0A4Y2VTT5</accession>
<dbReference type="EMBL" id="BGPR01050855">
    <property type="protein sequence ID" value="GBO27801.1"/>
    <property type="molecule type" value="Genomic_DNA"/>
</dbReference>
<keyword evidence="3" id="KW-1185">Reference proteome</keyword>
<sequence>MVAVLKVSMFWQVSGEFGTIKQSIHISSKRKSLEHGKEKAIISFKNLWKLAQRNGKAGIPTISKSHTSCADFNLGSGCEGSGTSKDLPTLRPRVEGENETQNLQRRGKGCVEFCDFEPCLKINFGVSVNGVPHFSTRMDGEKPVLGQME</sequence>
<comment type="caution">
    <text evidence="2">The sequence shown here is derived from an EMBL/GenBank/DDBJ whole genome shotgun (WGS) entry which is preliminary data.</text>
</comment>
<evidence type="ECO:0000313" key="1">
    <source>
        <dbReference type="EMBL" id="GBO27801.1"/>
    </source>
</evidence>
<dbReference type="AlphaFoldDB" id="A0A4Y2VTT5"/>
<evidence type="ECO:0000313" key="2">
    <source>
        <dbReference type="EMBL" id="GBO27808.1"/>
    </source>
</evidence>